<dbReference type="InterPro" id="IPR003607">
    <property type="entry name" value="HD/PDEase_dom"/>
</dbReference>
<evidence type="ECO:0000256" key="2">
    <source>
        <dbReference type="ARBA" id="ARBA00022801"/>
    </source>
</evidence>
<dbReference type="SUPFAM" id="SSF109604">
    <property type="entry name" value="HD-domain/PDEase-like"/>
    <property type="match status" value="1"/>
</dbReference>
<evidence type="ECO:0000256" key="3">
    <source>
        <dbReference type="SAM" id="SignalP"/>
    </source>
</evidence>
<evidence type="ECO:0000313" key="5">
    <source>
        <dbReference type="EMBL" id="CAG5114055.1"/>
    </source>
</evidence>
<reference evidence="5 6" key="1">
    <citation type="submission" date="2021-04" db="EMBL/GenBank/DDBJ databases">
        <authorList>
            <person name="Bliznina A."/>
        </authorList>
    </citation>
    <scope>NUCLEOTIDE SEQUENCE [LARGE SCALE GENOMIC DNA]</scope>
</reference>
<sequence>MMWIQLLLNLQLQVHSYDAHSYSKELQQTQSGSSSNEEDCNFPLARLKSEFASVPEAQTWDFDIFEYASTHPEDFMTRITGFALDHLGSVKSLRLDHKLLSTFIADIQRSYLDHVPYHNAVHATDIVQAVFYTLTCGQDGFRLRDLLTADEASALIFAALGHDINHQGLTNFFLRESKHELAQIDEENPNESMHWRVFSDKLAQWKVLDDLEENRRERLREMIRELILATNMDHHAKILSDWKRLEPQFTLDNPEHRMALMQYVLKFADISNPARPKILYDKWTRRLREELHQEGDKMKEIGLEPDHTRDRSHKSAVSKVQCWFIQHRVVLYLKNINKFGPQLPEPEAQLEKNLKDWKKRQAC</sequence>
<keyword evidence="3" id="KW-0732">Signal</keyword>
<keyword evidence="2" id="KW-0378">Hydrolase</keyword>
<evidence type="ECO:0000313" key="6">
    <source>
        <dbReference type="Proteomes" id="UP001158576"/>
    </source>
</evidence>
<evidence type="ECO:0000256" key="1">
    <source>
        <dbReference type="ARBA" id="ARBA00022723"/>
    </source>
</evidence>
<dbReference type="InterPro" id="IPR023174">
    <property type="entry name" value="PDEase_CS"/>
</dbReference>
<dbReference type="EMBL" id="OU015567">
    <property type="protein sequence ID" value="CAG5114055.1"/>
    <property type="molecule type" value="Genomic_DNA"/>
</dbReference>
<dbReference type="PROSITE" id="PS51845">
    <property type="entry name" value="PDEASE_I_2"/>
    <property type="match status" value="1"/>
</dbReference>
<dbReference type="PANTHER" id="PTHR11347">
    <property type="entry name" value="CYCLIC NUCLEOTIDE PHOSPHODIESTERASE"/>
    <property type="match status" value="1"/>
</dbReference>
<feature type="signal peptide" evidence="3">
    <location>
        <begin position="1"/>
        <end position="16"/>
    </location>
</feature>
<dbReference type="PROSITE" id="PS00126">
    <property type="entry name" value="PDEASE_I_1"/>
    <property type="match status" value="1"/>
</dbReference>
<name>A0ABN7TCZ3_OIKDI</name>
<dbReference type="InterPro" id="IPR002073">
    <property type="entry name" value="PDEase_catalytic_dom"/>
</dbReference>
<dbReference type="Proteomes" id="UP001158576">
    <property type="component" value="Chromosome 2"/>
</dbReference>
<protein>
    <submittedName>
        <fullName evidence="5">Oidioi.mRNA.OKI2018_I69.chr2.g8136.t2.cds</fullName>
    </submittedName>
</protein>
<evidence type="ECO:0000259" key="4">
    <source>
        <dbReference type="PROSITE" id="PS51845"/>
    </source>
</evidence>
<accession>A0ABN7TCZ3</accession>
<gene>
    <name evidence="5" type="ORF">OKIOD_LOCUS16901</name>
</gene>
<proteinExistence type="predicted"/>
<keyword evidence="1" id="KW-0479">Metal-binding</keyword>
<dbReference type="Pfam" id="PF00233">
    <property type="entry name" value="PDEase_I"/>
    <property type="match status" value="1"/>
</dbReference>
<keyword evidence="6" id="KW-1185">Reference proteome</keyword>
<feature type="domain" description="PDEase" evidence="4">
    <location>
        <begin position="35"/>
        <end position="363"/>
    </location>
</feature>
<organism evidence="5 6">
    <name type="scientific">Oikopleura dioica</name>
    <name type="common">Tunicate</name>
    <dbReference type="NCBI Taxonomy" id="34765"/>
    <lineage>
        <taxon>Eukaryota</taxon>
        <taxon>Metazoa</taxon>
        <taxon>Chordata</taxon>
        <taxon>Tunicata</taxon>
        <taxon>Appendicularia</taxon>
        <taxon>Copelata</taxon>
        <taxon>Oikopleuridae</taxon>
        <taxon>Oikopleura</taxon>
    </lineage>
</organism>
<dbReference type="Gene3D" id="1.10.1300.10">
    <property type="entry name" value="3'5'-cyclic nucleotide phosphodiesterase, catalytic domain"/>
    <property type="match status" value="1"/>
</dbReference>
<dbReference type="SMART" id="SM00471">
    <property type="entry name" value="HDc"/>
    <property type="match status" value="1"/>
</dbReference>
<dbReference type="InterPro" id="IPR036971">
    <property type="entry name" value="PDEase_catalytic_dom_sf"/>
</dbReference>
<feature type="chain" id="PRO_5047435077" evidence="3">
    <location>
        <begin position="17"/>
        <end position="363"/>
    </location>
</feature>